<reference evidence="2" key="2">
    <citation type="journal article" date="2017" name="Nat. Plants">
        <title>The Aegilops tauschii genome reveals multiple impacts of transposons.</title>
        <authorList>
            <person name="Zhao G."/>
            <person name="Zou C."/>
            <person name="Li K."/>
            <person name="Wang K."/>
            <person name="Li T."/>
            <person name="Gao L."/>
            <person name="Zhang X."/>
            <person name="Wang H."/>
            <person name="Yang Z."/>
            <person name="Liu X."/>
            <person name="Jiang W."/>
            <person name="Mao L."/>
            <person name="Kong X."/>
            <person name="Jiao Y."/>
            <person name="Jia J."/>
        </authorList>
    </citation>
    <scope>NUCLEOTIDE SEQUENCE [LARGE SCALE GENOMIC DNA]</scope>
    <source>
        <strain evidence="2">cv. AL8/78</strain>
    </source>
</reference>
<name>A0A452ZFW8_AEGTS</name>
<proteinExistence type="predicted"/>
<reference evidence="1" key="5">
    <citation type="journal article" date="2021" name="G3 (Bethesda)">
        <title>Aegilops tauschii genome assembly Aet v5.0 features greater sequence contiguity and improved annotation.</title>
        <authorList>
            <person name="Wang L."/>
            <person name="Zhu T."/>
            <person name="Rodriguez J.C."/>
            <person name="Deal K.R."/>
            <person name="Dubcovsky J."/>
            <person name="McGuire P.E."/>
            <person name="Lux T."/>
            <person name="Spannagl M."/>
            <person name="Mayer K.F.X."/>
            <person name="Baldrich P."/>
            <person name="Meyers B.C."/>
            <person name="Huo N."/>
            <person name="Gu Y.Q."/>
            <person name="Zhou H."/>
            <person name="Devos K.M."/>
            <person name="Bennetzen J.L."/>
            <person name="Unver T."/>
            <person name="Budak H."/>
            <person name="Gulick P.J."/>
            <person name="Galiba G."/>
            <person name="Kalapos B."/>
            <person name="Nelson D.R."/>
            <person name="Li P."/>
            <person name="You F.M."/>
            <person name="Luo M.C."/>
            <person name="Dvorak J."/>
        </authorList>
    </citation>
    <scope>NUCLEOTIDE SEQUENCE [LARGE SCALE GENOMIC DNA]</scope>
    <source>
        <strain evidence="1">cv. AL8/78</strain>
    </source>
</reference>
<dbReference type="Gramene" id="AET1Gv20751900.1">
    <property type="protein sequence ID" value="AET1Gv20751900.1"/>
    <property type="gene ID" value="AET1Gv20751900"/>
</dbReference>
<dbReference type="Proteomes" id="UP000015105">
    <property type="component" value="Chromosome 1D"/>
</dbReference>
<reference evidence="1" key="4">
    <citation type="submission" date="2019-03" db="UniProtKB">
        <authorList>
            <consortium name="EnsemblPlants"/>
        </authorList>
    </citation>
    <scope>IDENTIFICATION</scope>
</reference>
<organism evidence="1 2">
    <name type="scientific">Aegilops tauschii subsp. strangulata</name>
    <name type="common">Goatgrass</name>
    <dbReference type="NCBI Taxonomy" id="200361"/>
    <lineage>
        <taxon>Eukaryota</taxon>
        <taxon>Viridiplantae</taxon>
        <taxon>Streptophyta</taxon>
        <taxon>Embryophyta</taxon>
        <taxon>Tracheophyta</taxon>
        <taxon>Spermatophyta</taxon>
        <taxon>Magnoliopsida</taxon>
        <taxon>Liliopsida</taxon>
        <taxon>Poales</taxon>
        <taxon>Poaceae</taxon>
        <taxon>BOP clade</taxon>
        <taxon>Pooideae</taxon>
        <taxon>Triticodae</taxon>
        <taxon>Triticeae</taxon>
        <taxon>Triticinae</taxon>
        <taxon>Aegilops</taxon>
    </lineage>
</organism>
<protein>
    <submittedName>
        <fullName evidence="1">Uncharacterized protein</fullName>
    </submittedName>
</protein>
<evidence type="ECO:0000313" key="1">
    <source>
        <dbReference type="EnsemblPlants" id="AET1Gv20751900.1"/>
    </source>
</evidence>
<dbReference type="EnsemblPlants" id="AET1Gv20751900.1">
    <property type="protein sequence ID" value="AET1Gv20751900.1"/>
    <property type="gene ID" value="AET1Gv20751900"/>
</dbReference>
<reference evidence="1" key="3">
    <citation type="journal article" date="2017" name="Nature">
        <title>Genome sequence of the progenitor of the wheat D genome Aegilops tauschii.</title>
        <authorList>
            <person name="Luo M.C."/>
            <person name="Gu Y.Q."/>
            <person name="Puiu D."/>
            <person name="Wang H."/>
            <person name="Twardziok S.O."/>
            <person name="Deal K.R."/>
            <person name="Huo N."/>
            <person name="Zhu T."/>
            <person name="Wang L."/>
            <person name="Wang Y."/>
            <person name="McGuire P.E."/>
            <person name="Liu S."/>
            <person name="Long H."/>
            <person name="Ramasamy R.K."/>
            <person name="Rodriguez J.C."/>
            <person name="Van S.L."/>
            <person name="Yuan L."/>
            <person name="Wang Z."/>
            <person name="Xia Z."/>
            <person name="Xiao L."/>
            <person name="Anderson O.D."/>
            <person name="Ouyang S."/>
            <person name="Liang Y."/>
            <person name="Zimin A.V."/>
            <person name="Pertea G."/>
            <person name="Qi P."/>
            <person name="Bennetzen J.L."/>
            <person name="Dai X."/>
            <person name="Dawson M.W."/>
            <person name="Muller H.G."/>
            <person name="Kugler K."/>
            <person name="Rivarola-Duarte L."/>
            <person name="Spannagl M."/>
            <person name="Mayer K.F.X."/>
            <person name="Lu F.H."/>
            <person name="Bevan M.W."/>
            <person name="Leroy P."/>
            <person name="Li P."/>
            <person name="You F.M."/>
            <person name="Sun Q."/>
            <person name="Liu Z."/>
            <person name="Lyons E."/>
            <person name="Wicker T."/>
            <person name="Salzberg S.L."/>
            <person name="Devos K.M."/>
            <person name="Dvorak J."/>
        </authorList>
    </citation>
    <scope>NUCLEOTIDE SEQUENCE [LARGE SCALE GENOMIC DNA]</scope>
    <source>
        <strain evidence="1">cv. AL8/78</strain>
    </source>
</reference>
<evidence type="ECO:0000313" key="2">
    <source>
        <dbReference type="Proteomes" id="UP000015105"/>
    </source>
</evidence>
<dbReference type="AlphaFoldDB" id="A0A452ZFW8"/>
<reference evidence="2" key="1">
    <citation type="journal article" date="2014" name="Science">
        <title>Ancient hybridizations among the ancestral genomes of bread wheat.</title>
        <authorList>
            <consortium name="International Wheat Genome Sequencing Consortium,"/>
            <person name="Marcussen T."/>
            <person name="Sandve S.R."/>
            <person name="Heier L."/>
            <person name="Spannagl M."/>
            <person name="Pfeifer M."/>
            <person name="Jakobsen K.S."/>
            <person name="Wulff B.B."/>
            <person name="Steuernagel B."/>
            <person name="Mayer K.F."/>
            <person name="Olsen O.A."/>
        </authorList>
    </citation>
    <scope>NUCLEOTIDE SEQUENCE [LARGE SCALE GENOMIC DNA]</scope>
    <source>
        <strain evidence="2">cv. AL8/78</strain>
    </source>
</reference>
<keyword evidence="2" id="KW-1185">Reference proteome</keyword>
<accession>A0A452ZFW8</accession>
<sequence>PGHNGVARKQRRRRPTCARSLEGLRCRRHPRGRGDSLVSCAGMIRTSSRRWLAQCVNVSALDRSLCRN</sequence>